<keyword evidence="8" id="KW-0597">Phosphoprotein</keyword>
<dbReference type="InterPro" id="IPR011712">
    <property type="entry name" value="Sig_transdc_His_kin_sub3_dim/P"/>
</dbReference>
<dbReference type="GO" id="GO:0016301">
    <property type="term" value="F:kinase activity"/>
    <property type="evidence" value="ECO:0007669"/>
    <property type="project" value="UniProtKB-KW"/>
</dbReference>
<accession>A0ABS4DF33</accession>
<dbReference type="Pfam" id="PF07730">
    <property type="entry name" value="HisKA_3"/>
    <property type="match status" value="1"/>
</dbReference>
<dbReference type="RefSeq" id="WP_135480449.1">
    <property type="nucleotide sequence ID" value="NZ_SIJK02000054.1"/>
</dbReference>
<evidence type="ECO:0000256" key="6">
    <source>
        <dbReference type="ARBA" id="ARBA00022485"/>
    </source>
</evidence>
<dbReference type="InterPro" id="IPR005467">
    <property type="entry name" value="His_kinase_dom"/>
</dbReference>
<evidence type="ECO:0000256" key="16">
    <source>
        <dbReference type="ARBA" id="ARBA00023014"/>
    </source>
</evidence>
<evidence type="ECO:0000256" key="8">
    <source>
        <dbReference type="ARBA" id="ARBA00022553"/>
    </source>
</evidence>
<dbReference type="Proteomes" id="UP001193081">
    <property type="component" value="Unassembled WGS sequence"/>
</dbReference>
<feature type="transmembrane region" description="Helical" evidence="20">
    <location>
        <begin position="41"/>
        <end position="59"/>
    </location>
</feature>
<feature type="coiled-coil region" evidence="19">
    <location>
        <begin position="194"/>
        <end position="224"/>
    </location>
</feature>
<reference evidence="22 23" key="1">
    <citation type="submission" date="2021-03" db="EMBL/GenBank/DDBJ databases">
        <authorList>
            <person name="Grouzdev D.S."/>
        </authorList>
    </citation>
    <scope>NUCLEOTIDE SEQUENCE [LARGE SCALE GENOMIC DNA]</scope>
    <source>
        <strain evidence="22 23">M50-1</strain>
    </source>
</reference>
<evidence type="ECO:0000256" key="12">
    <source>
        <dbReference type="ARBA" id="ARBA00022777"/>
    </source>
</evidence>
<dbReference type="PRINTS" id="PR00344">
    <property type="entry name" value="BCTRLSENSOR"/>
</dbReference>
<evidence type="ECO:0000256" key="3">
    <source>
        <dbReference type="ARBA" id="ARBA00004496"/>
    </source>
</evidence>
<keyword evidence="9" id="KW-0808">Transferase</keyword>
<evidence type="ECO:0000256" key="2">
    <source>
        <dbReference type="ARBA" id="ARBA00001966"/>
    </source>
</evidence>
<keyword evidence="13" id="KW-0067">ATP-binding</keyword>
<dbReference type="EMBL" id="SIJK02000054">
    <property type="protein sequence ID" value="MBP1468066.1"/>
    <property type="molecule type" value="Genomic_DNA"/>
</dbReference>
<dbReference type="InterPro" id="IPR036890">
    <property type="entry name" value="HATPase_C_sf"/>
</dbReference>
<comment type="function">
    <text evidence="17">Member of the two-component regulatory system NreB/NreC involved in the control of dissimilatory nitrate/nitrite reduction in response to oxygen. NreB functions as a direct oxygen sensor histidine kinase which is autophosphorylated, in the absence of oxygen, probably at the conserved histidine residue, and transfers its phosphate group probably to a conserved aspartate residue of NreC. NreB/NreC activates the expression of the nitrate (narGHJI) and nitrite (nir) reductase operons, as well as the putative nitrate transporter gene narT.</text>
</comment>
<evidence type="ECO:0000256" key="13">
    <source>
        <dbReference type="ARBA" id="ARBA00022840"/>
    </source>
</evidence>
<keyword evidence="11" id="KW-0547">Nucleotide-binding</keyword>
<evidence type="ECO:0000256" key="19">
    <source>
        <dbReference type="SAM" id="Coils"/>
    </source>
</evidence>
<evidence type="ECO:0000256" key="15">
    <source>
        <dbReference type="ARBA" id="ARBA00023012"/>
    </source>
</evidence>
<keyword evidence="16" id="KW-0411">Iron-sulfur</keyword>
<feature type="transmembrane region" description="Helical" evidence="20">
    <location>
        <begin position="124"/>
        <end position="143"/>
    </location>
</feature>
<dbReference type="PANTHER" id="PTHR24421:SF10">
    <property type="entry name" value="NITRATE_NITRITE SENSOR PROTEIN NARQ"/>
    <property type="match status" value="1"/>
</dbReference>
<evidence type="ECO:0000313" key="23">
    <source>
        <dbReference type="Proteomes" id="UP001193081"/>
    </source>
</evidence>
<proteinExistence type="predicted"/>
<feature type="transmembrane region" description="Helical" evidence="20">
    <location>
        <begin position="150"/>
        <end position="169"/>
    </location>
</feature>
<feature type="domain" description="Histidine kinase" evidence="21">
    <location>
        <begin position="343"/>
        <end position="429"/>
    </location>
</feature>
<comment type="cofactor">
    <cofactor evidence="2">
        <name>[4Fe-4S] cluster</name>
        <dbReference type="ChEBI" id="CHEBI:49883"/>
    </cofactor>
</comment>
<keyword evidence="20" id="KW-1133">Transmembrane helix</keyword>
<feature type="transmembrane region" description="Helical" evidence="20">
    <location>
        <begin position="98"/>
        <end position="118"/>
    </location>
</feature>
<keyword evidence="14" id="KW-0408">Iron</keyword>
<keyword evidence="19" id="KW-0175">Coiled coil</keyword>
<dbReference type="SMART" id="SM00387">
    <property type="entry name" value="HATPase_c"/>
    <property type="match status" value="1"/>
</dbReference>
<keyword evidence="20" id="KW-0472">Membrane</keyword>
<name>A0ABS4DF33_9CHLR</name>
<evidence type="ECO:0000256" key="14">
    <source>
        <dbReference type="ARBA" id="ARBA00023004"/>
    </source>
</evidence>
<dbReference type="PROSITE" id="PS50109">
    <property type="entry name" value="HIS_KIN"/>
    <property type="match status" value="1"/>
</dbReference>
<dbReference type="SUPFAM" id="SSF55874">
    <property type="entry name" value="ATPase domain of HSP90 chaperone/DNA topoisomerase II/histidine kinase"/>
    <property type="match status" value="1"/>
</dbReference>
<gene>
    <name evidence="22" type="ORF">EYB53_020300</name>
</gene>
<sequence>MPMRWSSIIDKLKHPRLTFTLAPSSLWRELRKRFMPTGENALQLAAHIMVLGAMIFFILNQRDVGTLWFSVGLLALATMFVLNMVLGDLESALGMQRADWLHLGVNGLLWFVLVWITGLSDSTNFSFVPYLIFVLTAQAFVMLTTPRATLYLLGLIASWVSALLLVGIALEVILWNLFVLSTGLIFVIVVSTVLNLYRQQTERAEALLDQLRAANVELEASRRRDYDLAVAEERVRLARDIHDGLGHHLTALNLQLQAAARLIERDPARAATAIQTSRTVAQAALDEVRQSVAAMRQKPLASESLPASLEQLATTFGQHTGLQTSLELQGEPCELPSTMLQTLYRAVQEGLTNAQRHGAATMVQLQLTYEPDHVCLKIVDNGRGSSATAGSGFGLAGIRERVEQLGGQLHAGPEAEGGFVLMIRLPVKLKEQPR</sequence>
<dbReference type="InterPro" id="IPR004358">
    <property type="entry name" value="Sig_transdc_His_kin-like_C"/>
</dbReference>
<feature type="transmembrane region" description="Helical" evidence="20">
    <location>
        <begin position="175"/>
        <end position="197"/>
    </location>
</feature>
<evidence type="ECO:0000256" key="9">
    <source>
        <dbReference type="ARBA" id="ARBA00022679"/>
    </source>
</evidence>
<comment type="subcellular location">
    <subcellularLocation>
        <location evidence="3">Cytoplasm</location>
    </subcellularLocation>
</comment>
<dbReference type="PIRSF" id="PIRSF037434">
    <property type="entry name" value="STHK_ChrS"/>
    <property type="match status" value="1"/>
</dbReference>
<keyword evidence="15" id="KW-0902">Two-component regulatory system</keyword>
<keyword evidence="7" id="KW-0963">Cytoplasm</keyword>
<evidence type="ECO:0000256" key="17">
    <source>
        <dbReference type="ARBA" id="ARBA00024827"/>
    </source>
</evidence>
<evidence type="ECO:0000256" key="11">
    <source>
        <dbReference type="ARBA" id="ARBA00022741"/>
    </source>
</evidence>
<feature type="transmembrane region" description="Helical" evidence="20">
    <location>
        <begin position="65"/>
        <end position="86"/>
    </location>
</feature>
<evidence type="ECO:0000256" key="20">
    <source>
        <dbReference type="SAM" id="Phobius"/>
    </source>
</evidence>
<dbReference type="InterPro" id="IPR050482">
    <property type="entry name" value="Sensor_HK_TwoCompSys"/>
</dbReference>
<evidence type="ECO:0000256" key="7">
    <source>
        <dbReference type="ARBA" id="ARBA00022490"/>
    </source>
</evidence>
<dbReference type="CDD" id="cd16917">
    <property type="entry name" value="HATPase_UhpB-NarQ-NarX-like"/>
    <property type="match status" value="1"/>
</dbReference>
<comment type="catalytic activity">
    <reaction evidence="1">
        <text>ATP + protein L-histidine = ADP + protein N-phospho-L-histidine.</text>
        <dbReference type="EC" id="2.7.13.3"/>
    </reaction>
</comment>
<keyword evidence="20" id="KW-0812">Transmembrane</keyword>
<evidence type="ECO:0000256" key="5">
    <source>
        <dbReference type="ARBA" id="ARBA00017322"/>
    </source>
</evidence>
<evidence type="ECO:0000256" key="10">
    <source>
        <dbReference type="ARBA" id="ARBA00022723"/>
    </source>
</evidence>
<evidence type="ECO:0000313" key="22">
    <source>
        <dbReference type="EMBL" id="MBP1468066.1"/>
    </source>
</evidence>
<dbReference type="EC" id="2.7.13.3" evidence="4"/>
<evidence type="ECO:0000256" key="18">
    <source>
        <dbReference type="ARBA" id="ARBA00030800"/>
    </source>
</evidence>
<dbReference type="PANTHER" id="PTHR24421">
    <property type="entry name" value="NITRATE/NITRITE SENSOR PROTEIN NARX-RELATED"/>
    <property type="match status" value="1"/>
</dbReference>
<evidence type="ECO:0000259" key="21">
    <source>
        <dbReference type="PROSITE" id="PS50109"/>
    </source>
</evidence>
<keyword evidence="6" id="KW-0004">4Fe-4S</keyword>
<protein>
    <recommendedName>
        <fullName evidence="5">Oxygen sensor histidine kinase NreB</fullName>
        <ecNumber evidence="4">2.7.13.3</ecNumber>
    </recommendedName>
    <alternativeName>
        <fullName evidence="18">Nitrogen regulation protein B</fullName>
    </alternativeName>
</protein>
<evidence type="ECO:0000256" key="4">
    <source>
        <dbReference type="ARBA" id="ARBA00012438"/>
    </source>
</evidence>
<keyword evidence="23" id="KW-1185">Reference proteome</keyword>
<dbReference type="Pfam" id="PF02518">
    <property type="entry name" value="HATPase_c"/>
    <property type="match status" value="1"/>
</dbReference>
<dbReference type="InterPro" id="IPR017205">
    <property type="entry name" value="Sig_transdc_His_kinase_ChrS"/>
</dbReference>
<organism evidence="22 23">
    <name type="scientific">Candidatus Chloroploca mongolica</name>
    <dbReference type="NCBI Taxonomy" id="2528176"/>
    <lineage>
        <taxon>Bacteria</taxon>
        <taxon>Bacillati</taxon>
        <taxon>Chloroflexota</taxon>
        <taxon>Chloroflexia</taxon>
        <taxon>Chloroflexales</taxon>
        <taxon>Chloroflexineae</taxon>
        <taxon>Oscillochloridaceae</taxon>
        <taxon>Candidatus Chloroploca</taxon>
    </lineage>
</organism>
<evidence type="ECO:0000256" key="1">
    <source>
        <dbReference type="ARBA" id="ARBA00000085"/>
    </source>
</evidence>
<dbReference type="InterPro" id="IPR003594">
    <property type="entry name" value="HATPase_dom"/>
</dbReference>
<dbReference type="Gene3D" id="3.30.565.10">
    <property type="entry name" value="Histidine kinase-like ATPase, C-terminal domain"/>
    <property type="match status" value="1"/>
</dbReference>
<comment type="caution">
    <text evidence="22">The sequence shown here is derived from an EMBL/GenBank/DDBJ whole genome shotgun (WGS) entry which is preliminary data.</text>
</comment>
<keyword evidence="10" id="KW-0479">Metal-binding</keyword>
<keyword evidence="12 22" id="KW-0418">Kinase</keyword>
<dbReference type="Gene3D" id="1.20.5.1930">
    <property type="match status" value="1"/>
</dbReference>